<organism evidence="1">
    <name type="scientific">uncultured bacterium</name>
    <name type="common">gcode 4</name>
    <dbReference type="NCBI Taxonomy" id="1234023"/>
    <lineage>
        <taxon>Bacteria</taxon>
        <taxon>environmental samples</taxon>
    </lineage>
</organism>
<sequence length="187" mass="22756">MNKTTSNIVQISSIKRRKPSKISGIWKTKWRVIKWYENAFWNEGLLNLEQRENWISSLMSLMGEENMLWLKFPELPESFFEVALYISNFLYDVTFDLPKWTRIKDLPFEKLNLEGKIQKLILNELNFPDNDEWNHKKLIKYIFEWIDEKWEDSNFPYFMIENIDIVIQSVWTVLNKNLMFIDIYNVN</sequence>
<comment type="caution">
    <text evidence="1">The sequence shown here is derived from an EMBL/GenBank/DDBJ whole genome shotgun (WGS) entry which is preliminary data.</text>
</comment>
<evidence type="ECO:0000313" key="1">
    <source>
        <dbReference type="EMBL" id="EKD65945.1"/>
    </source>
</evidence>
<protein>
    <submittedName>
        <fullName evidence="1">Uncharacterized protein</fullName>
    </submittedName>
</protein>
<dbReference type="EMBL" id="AMFJ01021660">
    <property type="protein sequence ID" value="EKD65945.1"/>
    <property type="molecule type" value="Genomic_DNA"/>
</dbReference>
<dbReference type="AlphaFoldDB" id="K2AD31"/>
<accession>K2AD31</accession>
<proteinExistence type="predicted"/>
<name>K2AD31_9BACT</name>
<gene>
    <name evidence="1" type="ORF">ACD_49C00074G0022</name>
</gene>
<reference evidence="1" key="1">
    <citation type="journal article" date="2012" name="Science">
        <title>Fermentation, hydrogen, and sulfur metabolism in multiple uncultivated bacterial phyla.</title>
        <authorList>
            <person name="Wrighton K.C."/>
            <person name="Thomas B.C."/>
            <person name="Sharon I."/>
            <person name="Miller C.S."/>
            <person name="Castelle C.J."/>
            <person name="VerBerkmoes N.C."/>
            <person name="Wilkins M.J."/>
            <person name="Hettich R.L."/>
            <person name="Lipton M.S."/>
            <person name="Williams K.H."/>
            <person name="Long P.E."/>
            <person name="Banfield J.F."/>
        </authorList>
    </citation>
    <scope>NUCLEOTIDE SEQUENCE [LARGE SCALE GENOMIC DNA]</scope>
</reference>